<dbReference type="GO" id="GO:0072344">
    <property type="term" value="P:rescue of stalled ribosome"/>
    <property type="evidence" value="ECO:0007669"/>
    <property type="project" value="UniProtKB-UniRule"/>
</dbReference>
<comment type="function">
    <text evidence="4">Hydrolyzes ribosome-free peptidyl-tRNAs (with 1 or more amino acids incorporated), which drop off the ribosome during protein synthesis, or as a result of ribosome stalling.</text>
</comment>
<organism evidence="5 6">
    <name type="scientific">Candidatus Kaiserbacteria bacterium RIFCSPLOWO2_01_FULL_51_21</name>
    <dbReference type="NCBI Taxonomy" id="1798508"/>
    <lineage>
        <taxon>Bacteria</taxon>
        <taxon>Candidatus Kaiseribacteriota</taxon>
    </lineage>
</organism>
<name>A0A1F6ECT8_9BACT</name>
<sequence>MSYIVIGLGNPGEEYARTRHNAGRIAVSQFRELESFEAFTENKKYRSYIADGLIGKEKVLLLLPETFMNKSGLAAAAAVKSKKVAEKLIVVHDDLDLPLGKFKISFGRSSGGHRGVESIIRALKTKDFVRLRIGVSPIAPSGKLKKPKGEKAVLKFIIGTLSKSDEEAFKKVMRKIVGALHTIIVNGRERAMSEFNA</sequence>
<protein>
    <recommendedName>
        <fullName evidence="4">Peptidyl-tRNA hydrolase</fullName>
        <shortName evidence="4">Pth</shortName>
        <ecNumber evidence="4">3.1.1.29</ecNumber>
    </recommendedName>
</protein>
<evidence type="ECO:0000256" key="2">
    <source>
        <dbReference type="ARBA" id="ARBA00022801"/>
    </source>
</evidence>
<comment type="caution">
    <text evidence="5">The sequence shown here is derived from an EMBL/GenBank/DDBJ whole genome shotgun (WGS) entry which is preliminary data.</text>
</comment>
<accession>A0A1F6ECT8</accession>
<dbReference type="EC" id="3.1.1.29" evidence="4"/>
<comment type="subunit">
    <text evidence="4">Monomer.</text>
</comment>
<dbReference type="GO" id="GO:0006515">
    <property type="term" value="P:protein quality control for misfolded or incompletely synthesized proteins"/>
    <property type="evidence" value="ECO:0007669"/>
    <property type="project" value="UniProtKB-UniRule"/>
</dbReference>
<evidence type="ECO:0000313" key="6">
    <source>
        <dbReference type="Proteomes" id="UP000179115"/>
    </source>
</evidence>
<comment type="catalytic activity">
    <reaction evidence="4">
        <text>an N-acyl-L-alpha-aminoacyl-tRNA + H2O = an N-acyl-L-amino acid + a tRNA + H(+)</text>
        <dbReference type="Rhea" id="RHEA:54448"/>
        <dbReference type="Rhea" id="RHEA-COMP:10123"/>
        <dbReference type="Rhea" id="RHEA-COMP:13883"/>
        <dbReference type="ChEBI" id="CHEBI:15377"/>
        <dbReference type="ChEBI" id="CHEBI:15378"/>
        <dbReference type="ChEBI" id="CHEBI:59874"/>
        <dbReference type="ChEBI" id="CHEBI:78442"/>
        <dbReference type="ChEBI" id="CHEBI:138191"/>
        <dbReference type="EC" id="3.1.1.29"/>
    </reaction>
</comment>
<dbReference type="Gene3D" id="3.40.50.1470">
    <property type="entry name" value="Peptidyl-tRNA hydrolase"/>
    <property type="match status" value="1"/>
</dbReference>
<feature type="binding site" evidence="4">
    <location>
        <position position="15"/>
    </location>
    <ligand>
        <name>tRNA</name>
        <dbReference type="ChEBI" id="CHEBI:17843"/>
    </ligand>
</feature>
<dbReference type="PANTHER" id="PTHR17224:SF1">
    <property type="entry name" value="PEPTIDYL-TRNA HYDROLASE"/>
    <property type="match status" value="1"/>
</dbReference>
<feature type="site" description="Stabilizes the basic form of H active site to accept a proton" evidence="4">
    <location>
        <position position="93"/>
    </location>
</feature>
<comment type="similarity">
    <text evidence="4">Belongs to the PTH family.</text>
</comment>
<feature type="active site" description="Proton acceptor" evidence="4">
    <location>
        <position position="20"/>
    </location>
</feature>
<evidence type="ECO:0000256" key="4">
    <source>
        <dbReference type="HAMAP-Rule" id="MF_00083"/>
    </source>
</evidence>
<keyword evidence="1 4" id="KW-0820">tRNA-binding</keyword>
<comment type="function">
    <text evidence="4">Catalyzes the release of premature peptidyl moieties from peptidyl-tRNA molecules trapped in stalled 50S ribosomal subunits, and thus maintains levels of free tRNAs and 50S ribosomes.</text>
</comment>
<dbReference type="Pfam" id="PF01195">
    <property type="entry name" value="Pept_tRNA_hydro"/>
    <property type="match status" value="1"/>
</dbReference>
<dbReference type="SUPFAM" id="SSF53178">
    <property type="entry name" value="Peptidyl-tRNA hydrolase-like"/>
    <property type="match status" value="1"/>
</dbReference>
<evidence type="ECO:0000256" key="1">
    <source>
        <dbReference type="ARBA" id="ARBA00022555"/>
    </source>
</evidence>
<keyword evidence="4" id="KW-0963">Cytoplasm</keyword>
<keyword evidence="2 4" id="KW-0378">Hydrolase</keyword>
<dbReference type="InterPro" id="IPR001328">
    <property type="entry name" value="Pept_tRNA_hydro"/>
</dbReference>
<dbReference type="GO" id="GO:0004045">
    <property type="term" value="F:peptidyl-tRNA hydrolase activity"/>
    <property type="evidence" value="ECO:0007669"/>
    <property type="project" value="UniProtKB-UniRule"/>
</dbReference>
<dbReference type="EMBL" id="MFLV01000018">
    <property type="protein sequence ID" value="OGG71489.1"/>
    <property type="molecule type" value="Genomic_DNA"/>
</dbReference>
<dbReference type="HAMAP" id="MF_00083">
    <property type="entry name" value="Pept_tRNA_hydro_bact"/>
    <property type="match status" value="1"/>
</dbReference>
<dbReference type="AlphaFoldDB" id="A0A1F6ECT8"/>
<dbReference type="CDD" id="cd00462">
    <property type="entry name" value="PTH"/>
    <property type="match status" value="1"/>
</dbReference>
<dbReference type="InterPro" id="IPR036416">
    <property type="entry name" value="Pept_tRNA_hydro_sf"/>
</dbReference>
<evidence type="ECO:0000256" key="3">
    <source>
        <dbReference type="ARBA" id="ARBA00022884"/>
    </source>
</evidence>
<dbReference type="NCBIfam" id="TIGR00447">
    <property type="entry name" value="pth"/>
    <property type="match status" value="1"/>
</dbReference>
<gene>
    <name evidence="4" type="primary">pth</name>
    <name evidence="5" type="ORF">A3A35_01810</name>
</gene>
<reference evidence="5 6" key="1">
    <citation type="journal article" date="2016" name="Nat. Commun.">
        <title>Thousands of microbial genomes shed light on interconnected biogeochemical processes in an aquifer system.</title>
        <authorList>
            <person name="Anantharaman K."/>
            <person name="Brown C.T."/>
            <person name="Hug L.A."/>
            <person name="Sharon I."/>
            <person name="Castelle C.J."/>
            <person name="Probst A.J."/>
            <person name="Thomas B.C."/>
            <person name="Singh A."/>
            <person name="Wilkins M.J."/>
            <person name="Karaoz U."/>
            <person name="Brodie E.L."/>
            <person name="Williams K.H."/>
            <person name="Hubbard S.S."/>
            <person name="Banfield J.F."/>
        </authorList>
    </citation>
    <scope>NUCLEOTIDE SEQUENCE [LARGE SCALE GENOMIC DNA]</scope>
</reference>
<feature type="binding site" evidence="4">
    <location>
        <position position="69"/>
    </location>
    <ligand>
        <name>tRNA</name>
        <dbReference type="ChEBI" id="CHEBI:17843"/>
    </ligand>
</feature>
<evidence type="ECO:0000313" key="5">
    <source>
        <dbReference type="EMBL" id="OGG71489.1"/>
    </source>
</evidence>
<keyword evidence="3 4" id="KW-0694">RNA-binding</keyword>
<dbReference type="GO" id="GO:0005737">
    <property type="term" value="C:cytoplasm"/>
    <property type="evidence" value="ECO:0007669"/>
    <property type="project" value="UniProtKB-SubCell"/>
</dbReference>
<dbReference type="PANTHER" id="PTHR17224">
    <property type="entry name" value="PEPTIDYL-TRNA HYDROLASE"/>
    <property type="match status" value="1"/>
</dbReference>
<dbReference type="STRING" id="1798508.A3A35_01810"/>
<feature type="site" description="Discriminates between blocked and unblocked aminoacyl-tRNA" evidence="4">
    <location>
        <position position="10"/>
    </location>
</feature>
<comment type="subcellular location">
    <subcellularLocation>
        <location evidence="4">Cytoplasm</location>
    </subcellularLocation>
</comment>
<dbReference type="GO" id="GO:0000049">
    <property type="term" value="F:tRNA binding"/>
    <property type="evidence" value="ECO:0007669"/>
    <property type="project" value="UniProtKB-UniRule"/>
</dbReference>
<proteinExistence type="inferred from homology"/>
<dbReference type="Proteomes" id="UP000179115">
    <property type="component" value="Unassembled WGS sequence"/>
</dbReference>
<feature type="binding site" evidence="4">
    <location>
        <position position="67"/>
    </location>
    <ligand>
        <name>tRNA</name>
        <dbReference type="ChEBI" id="CHEBI:17843"/>
    </ligand>
</feature>
<comment type="caution">
    <text evidence="4">Lacks conserved residue(s) required for the propagation of feature annotation.</text>
</comment>